<dbReference type="PANTHER" id="PTHR37422:SF13">
    <property type="entry name" value="LIPOPOLYSACCHARIDE BIOSYNTHESIS PROTEIN PA4999-RELATED"/>
    <property type="match status" value="1"/>
</dbReference>
<feature type="transmembrane region" description="Helical" evidence="6">
    <location>
        <begin position="101"/>
        <end position="120"/>
    </location>
</feature>
<dbReference type="Proteomes" id="UP000629619">
    <property type="component" value="Unassembled WGS sequence"/>
</dbReference>
<feature type="transmembrane region" description="Helical" evidence="6">
    <location>
        <begin position="408"/>
        <end position="426"/>
    </location>
</feature>
<reference evidence="8" key="1">
    <citation type="submission" date="2021-01" db="EMBL/GenBank/DDBJ databases">
        <title>Whole genome shotgun sequence of Actinoplanes siamensis NBRC 109076.</title>
        <authorList>
            <person name="Komaki H."/>
            <person name="Tamura T."/>
        </authorList>
    </citation>
    <scope>NUCLEOTIDE SEQUENCE</scope>
    <source>
        <strain evidence="8">NBRC 109076</strain>
    </source>
</reference>
<keyword evidence="3 6" id="KW-1133">Transmembrane helix</keyword>
<feature type="transmembrane region" description="Helical" evidence="6">
    <location>
        <begin position="292"/>
        <end position="317"/>
    </location>
</feature>
<protein>
    <recommendedName>
        <fullName evidence="7">O-antigen ligase-related domain-containing protein</fullName>
    </recommendedName>
</protein>
<sequence length="464" mass="49905">MPTGSTAADVHLPAGPERPAAAGSTDRHGHLYRSQQRLRRLAPDSLLAIYLVLLLVVPARLVVASIGATGTVANLFLLVALLWYAVSWLMRRVSPAPYTRAPRVALLGYVVAVLLAYVAVGRRDADAAEYSAADRALLQLLIWLPLILLTTSLTEYRQIDRLLRLFVRLCTWVSVLAMAEFVLKRSLTAWIVIPGLSSNAASELVARGDFVRPTATASNTLELAATLVVALPFAIGQALHDTDRKAWKRWAPVFLIALASVMTVSRTSVIGLLVVLLVLLSGWPAARVGRALLVMIPALGATRVLVPGLVGTLVGLFTAMLDGGDNSTQSRTATSADVGEFLQGHRWFGRGPGTFLPDLYRFTDNQYLLAMLEIGIVGLTAIVVLYVTTIHCGGAGRRRSTDPARRETGQAFVAIGFVMLVVTATFDTLSFPIVAGSTFLMLGLSGAYLSVARREEARIGDLPQ</sequence>
<dbReference type="Pfam" id="PF04932">
    <property type="entry name" value="Wzy_C"/>
    <property type="match status" value="1"/>
</dbReference>
<evidence type="ECO:0000256" key="4">
    <source>
        <dbReference type="ARBA" id="ARBA00023136"/>
    </source>
</evidence>
<evidence type="ECO:0000256" key="1">
    <source>
        <dbReference type="ARBA" id="ARBA00004141"/>
    </source>
</evidence>
<feature type="transmembrane region" description="Helical" evidence="6">
    <location>
        <begin position="432"/>
        <end position="451"/>
    </location>
</feature>
<organism evidence="8 9">
    <name type="scientific">Actinoplanes siamensis</name>
    <dbReference type="NCBI Taxonomy" id="1223317"/>
    <lineage>
        <taxon>Bacteria</taxon>
        <taxon>Bacillati</taxon>
        <taxon>Actinomycetota</taxon>
        <taxon>Actinomycetes</taxon>
        <taxon>Micromonosporales</taxon>
        <taxon>Micromonosporaceae</taxon>
        <taxon>Actinoplanes</taxon>
    </lineage>
</organism>
<feature type="transmembrane region" description="Helical" evidence="6">
    <location>
        <begin position="46"/>
        <end position="66"/>
    </location>
</feature>
<evidence type="ECO:0000256" key="5">
    <source>
        <dbReference type="SAM" id="MobiDB-lite"/>
    </source>
</evidence>
<evidence type="ECO:0000259" key="7">
    <source>
        <dbReference type="Pfam" id="PF04932"/>
    </source>
</evidence>
<feature type="transmembrane region" description="Helical" evidence="6">
    <location>
        <begin position="251"/>
        <end position="280"/>
    </location>
</feature>
<evidence type="ECO:0000256" key="2">
    <source>
        <dbReference type="ARBA" id="ARBA00022692"/>
    </source>
</evidence>
<accession>A0A919N6A8</accession>
<feature type="transmembrane region" description="Helical" evidence="6">
    <location>
        <begin position="165"/>
        <end position="183"/>
    </location>
</feature>
<gene>
    <name evidence="8" type="ORF">Asi03nite_26980</name>
</gene>
<feature type="transmembrane region" description="Helical" evidence="6">
    <location>
        <begin position="367"/>
        <end position="387"/>
    </location>
</feature>
<dbReference type="GO" id="GO:0016020">
    <property type="term" value="C:membrane"/>
    <property type="evidence" value="ECO:0007669"/>
    <property type="project" value="UniProtKB-SubCell"/>
</dbReference>
<evidence type="ECO:0000313" key="8">
    <source>
        <dbReference type="EMBL" id="GIF05160.1"/>
    </source>
</evidence>
<evidence type="ECO:0000256" key="3">
    <source>
        <dbReference type="ARBA" id="ARBA00022989"/>
    </source>
</evidence>
<dbReference type="InterPro" id="IPR051533">
    <property type="entry name" value="WaaL-like"/>
</dbReference>
<keyword evidence="2 6" id="KW-0812">Transmembrane</keyword>
<keyword evidence="9" id="KW-1185">Reference proteome</keyword>
<dbReference type="PANTHER" id="PTHR37422">
    <property type="entry name" value="TEICHURONIC ACID BIOSYNTHESIS PROTEIN TUAE"/>
    <property type="match status" value="1"/>
</dbReference>
<feature type="transmembrane region" description="Helical" evidence="6">
    <location>
        <begin position="72"/>
        <end position="89"/>
    </location>
</feature>
<dbReference type="RefSeq" id="WP_203679693.1">
    <property type="nucleotide sequence ID" value="NZ_BOMW01000024.1"/>
</dbReference>
<proteinExistence type="predicted"/>
<feature type="domain" description="O-antigen ligase-related" evidence="7">
    <location>
        <begin position="253"/>
        <end position="382"/>
    </location>
</feature>
<dbReference type="InterPro" id="IPR007016">
    <property type="entry name" value="O-antigen_ligase-rel_domated"/>
</dbReference>
<evidence type="ECO:0000313" key="9">
    <source>
        <dbReference type="Proteomes" id="UP000629619"/>
    </source>
</evidence>
<comment type="caution">
    <text evidence="8">The sequence shown here is derived from an EMBL/GenBank/DDBJ whole genome shotgun (WGS) entry which is preliminary data.</text>
</comment>
<name>A0A919N6A8_9ACTN</name>
<keyword evidence="4 6" id="KW-0472">Membrane</keyword>
<evidence type="ECO:0000256" key="6">
    <source>
        <dbReference type="SAM" id="Phobius"/>
    </source>
</evidence>
<feature type="region of interest" description="Disordered" evidence="5">
    <location>
        <begin position="1"/>
        <end position="28"/>
    </location>
</feature>
<dbReference type="AlphaFoldDB" id="A0A919N6A8"/>
<comment type="subcellular location">
    <subcellularLocation>
        <location evidence="1">Membrane</location>
        <topology evidence="1">Multi-pass membrane protein</topology>
    </subcellularLocation>
</comment>
<feature type="transmembrane region" description="Helical" evidence="6">
    <location>
        <begin position="136"/>
        <end position="153"/>
    </location>
</feature>
<dbReference type="EMBL" id="BOMW01000024">
    <property type="protein sequence ID" value="GIF05160.1"/>
    <property type="molecule type" value="Genomic_DNA"/>
</dbReference>